<dbReference type="InterPro" id="IPR008969">
    <property type="entry name" value="CarboxyPept-like_regulatory"/>
</dbReference>
<dbReference type="Pfam" id="PF13620">
    <property type="entry name" value="CarboxypepD_reg"/>
    <property type="match status" value="1"/>
</dbReference>
<organism evidence="2 3">
    <name type="scientific">Mucilaginibacter ginsenosidivorans</name>
    <dbReference type="NCBI Taxonomy" id="398053"/>
    <lineage>
        <taxon>Bacteria</taxon>
        <taxon>Pseudomonadati</taxon>
        <taxon>Bacteroidota</taxon>
        <taxon>Sphingobacteriia</taxon>
        <taxon>Sphingobacteriales</taxon>
        <taxon>Sphingobacteriaceae</taxon>
        <taxon>Mucilaginibacter</taxon>
    </lineage>
</organism>
<dbReference type="Gene3D" id="2.60.40.1120">
    <property type="entry name" value="Carboxypeptidase-like, regulatory domain"/>
    <property type="match status" value="1"/>
</dbReference>
<proteinExistence type="predicted"/>
<evidence type="ECO:0000256" key="1">
    <source>
        <dbReference type="SAM" id="SignalP"/>
    </source>
</evidence>
<feature type="signal peptide" evidence="1">
    <location>
        <begin position="1"/>
        <end position="23"/>
    </location>
</feature>
<dbReference type="KEGG" id="mgin:FRZ54_10600"/>
<protein>
    <recommendedName>
        <fullName evidence="4">Carboxypeptidase regulatory-like domain-containing protein</fullName>
    </recommendedName>
</protein>
<dbReference type="EMBL" id="CP042436">
    <property type="protein sequence ID" value="QEC63009.1"/>
    <property type="molecule type" value="Genomic_DNA"/>
</dbReference>
<keyword evidence="1" id="KW-0732">Signal</keyword>
<accession>A0A5B8UVR7</accession>
<dbReference type="AlphaFoldDB" id="A0A5B8UVR7"/>
<dbReference type="SUPFAM" id="SSF56935">
    <property type="entry name" value="Porins"/>
    <property type="match status" value="1"/>
</dbReference>
<evidence type="ECO:0000313" key="2">
    <source>
        <dbReference type="EMBL" id="QEC63009.1"/>
    </source>
</evidence>
<dbReference type="SUPFAM" id="SSF49464">
    <property type="entry name" value="Carboxypeptidase regulatory domain-like"/>
    <property type="match status" value="1"/>
</dbReference>
<evidence type="ECO:0000313" key="3">
    <source>
        <dbReference type="Proteomes" id="UP000321479"/>
    </source>
</evidence>
<dbReference type="OrthoDB" id="603275at2"/>
<dbReference type="Proteomes" id="UP000321479">
    <property type="component" value="Chromosome"/>
</dbReference>
<name>A0A5B8UVR7_9SPHI</name>
<keyword evidence="3" id="KW-1185">Reference proteome</keyword>
<feature type="chain" id="PRO_5022690939" description="Carboxypeptidase regulatory-like domain-containing protein" evidence="1">
    <location>
        <begin position="24"/>
        <end position="891"/>
    </location>
</feature>
<evidence type="ECO:0008006" key="4">
    <source>
        <dbReference type="Google" id="ProtNLM"/>
    </source>
</evidence>
<reference evidence="2 3" key="1">
    <citation type="journal article" date="2017" name="Curr. Microbiol.">
        <title>Mucilaginibacter ginsenosidivorans sp. nov., Isolated from Soil of Ginseng Field.</title>
        <authorList>
            <person name="Kim M.M."/>
            <person name="Siddiqi M.Z."/>
            <person name="Im W.T."/>
        </authorList>
    </citation>
    <scope>NUCLEOTIDE SEQUENCE [LARGE SCALE GENOMIC DNA]</scope>
    <source>
        <strain evidence="2 3">Gsoil 3017</strain>
    </source>
</reference>
<sequence length="891" mass="99834">MMRFMRSILLLLCGLLFSALCFAQGSVHGTVKDSTGKAVPFATVTLKNRVSSAIVAYSTTTSDGTYNLPVPSGASPDSLLVEVRSIAYKIQAKAATLAKPVDFVLQASVNQLQAVVIKSNRPVLKINGDTTSYKVSDFSSPQDRVIGDVIKKLPGITVSGDGTILYNNKPISNLYINGDNLLDDKYNIATNTIPNGAVNKVQVIQNDQPIKMLQNKVMSDDVALNLDIKKDARLHLLGQESIGAGLPGNYDVNLNAMMFKDKYKAVNYLQGNNTGDDVQQNLVSHNFSDYQQRIDNAIPPAMLSLGTVNDPNLERNRYLFDQSGIINLNNLVNLKKSVQFKANFYYLHDTQKQDYSQQTTVYLPGDTVHYSEMQHNKFRPDILHGQLTMKVNQDKYYLNNALLVDYAHQNSYSMLNTNGTPLNQVLHDNPLNFSNEFSLLRTSKSNNIIETYSYISHSSEPENRAITPGYNAAVFNGGTAYNQLLQNANIPAWYTNNYLSYKIPGNFVTQSIKAGFSLQSQTLNSALTAVQANNATNLVSDSAVNHLNWNRKKIYGELAWDLPGDIFKANLTLPFSYQQIGYSDSLYHLDKSLSKLYFSPQFRMKYQVSTENFFTLQYNYRNQIGSIEDVYNGYILKDYRTLYANNADLTELKNQLVGIGFNYRKALTLFFFSVNALYNHVDANNIASSVITSNLQQRIVLPFQNSTNSWTLSSTVSKYSFVLHTTFGAGVQWQSASSNQVQNNTLLPFKTKSTTLNFSAETKVSEKINFSYKATASETGSHSVNDASAFNIKQLLQQVEFNYDPSDDLLFKLSGEHYFTRQQGNADLKYFFADASARYRIKKWKTDLELSAVNFLNVKTYNALYLSANTLTASSYTLPGRIVLLKMMFNL</sequence>
<gene>
    <name evidence="2" type="ORF">FRZ54_10600</name>
</gene>